<dbReference type="InterPro" id="IPR001789">
    <property type="entry name" value="Sig_transdc_resp-reg_receiver"/>
</dbReference>
<reference evidence="6 7" key="2">
    <citation type="submission" date="2019-09" db="EMBL/GenBank/DDBJ databases">
        <authorList>
            <person name="Jin C."/>
        </authorList>
    </citation>
    <scope>NUCLEOTIDE SEQUENCE [LARGE SCALE GENOMIC DNA]</scope>
    <source>
        <strain evidence="6 7">BN140002</strain>
    </source>
</reference>
<dbReference type="OrthoDB" id="7210814at2"/>
<dbReference type="InterPro" id="IPR050595">
    <property type="entry name" value="Bact_response_regulator"/>
</dbReference>
<dbReference type="AlphaFoldDB" id="A0A5B2V7V7"/>
<comment type="caution">
    <text evidence="6">The sequence shown here is derived from an EMBL/GenBank/DDBJ whole genome shotgun (WGS) entry which is preliminary data.</text>
</comment>
<dbReference type="GO" id="GO:0000160">
    <property type="term" value="P:phosphorelay signal transduction system"/>
    <property type="evidence" value="ECO:0007669"/>
    <property type="project" value="InterPro"/>
</dbReference>
<evidence type="ECO:0000256" key="3">
    <source>
        <dbReference type="ARBA" id="ARBA00023163"/>
    </source>
</evidence>
<evidence type="ECO:0000259" key="5">
    <source>
        <dbReference type="PROSITE" id="PS50110"/>
    </source>
</evidence>
<feature type="modified residue" description="4-aspartylphosphate" evidence="4">
    <location>
        <position position="55"/>
    </location>
</feature>
<dbReference type="Proteomes" id="UP000323142">
    <property type="component" value="Unassembled WGS sequence"/>
</dbReference>
<protein>
    <submittedName>
        <fullName evidence="6">Response regulator</fullName>
    </submittedName>
</protein>
<dbReference type="CDD" id="cd00156">
    <property type="entry name" value="REC"/>
    <property type="match status" value="1"/>
</dbReference>
<keyword evidence="1 4" id="KW-0597">Phosphoprotein</keyword>
<keyword evidence="7" id="KW-1185">Reference proteome</keyword>
<dbReference type="Gene3D" id="3.40.50.2300">
    <property type="match status" value="1"/>
</dbReference>
<evidence type="ECO:0000256" key="1">
    <source>
        <dbReference type="ARBA" id="ARBA00022553"/>
    </source>
</evidence>
<dbReference type="RefSeq" id="WP_149821778.1">
    <property type="nucleotide sequence ID" value="NZ_VUOA01000041.1"/>
</dbReference>
<reference evidence="6 7" key="1">
    <citation type="submission" date="2019-09" db="EMBL/GenBank/DDBJ databases">
        <title>Salinarimonas rosea gen. nov., sp. nov., a new member of the a-2 subgroup of the Proteobacteria.</title>
        <authorList>
            <person name="Liu J."/>
        </authorList>
    </citation>
    <scope>NUCLEOTIDE SEQUENCE [LARGE SCALE GENOMIC DNA]</scope>
    <source>
        <strain evidence="6 7">BN140002</strain>
    </source>
</reference>
<dbReference type="Pfam" id="PF00072">
    <property type="entry name" value="Response_reg"/>
    <property type="match status" value="1"/>
</dbReference>
<evidence type="ECO:0000313" key="7">
    <source>
        <dbReference type="Proteomes" id="UP000323142"/>
    </source>
</evidence>
<dbReference type="SUPFAM" id="SSF52172">
    <property type="entry name" value="CheY-like"/>
    <property type="match status" value="1"/>
</dbReference>
<dbReference type="SMART" id="SM00448">
    <property type="entry name" value="REC"/>
    <property type="match status" value="1"/>
</dbReference>
<keyword evidence="2" id="KW-0805">Transcription regulation</keyword>
<proteinExistence type="predicted"/>
<dbReference type="EMBL" id="VUOA01000041">
    <property type="protein sequence ID" value="KAA2234848.1"/>
    <property type="molecule type" value="Genomic_DNA"/>
</dbReference>
<evidence type="ECO:0000256" key="2">
    <source>
        <dbReference type="ARBA" id="ARBA00023015"/>
    </source>
</evidence>
<gene>
    <name evidence="6" type="ORF">F0L46_22385</name>
</gene>
<organism evidence="6 7">
    <name type="scientific">Salinarimonas soli</name>
    <dbReference type="NCBI Taxonomy" id="1638099"/>
    <lineage>
        <taxon>Bacteria</taxon>
        <taxon>Pseudomonadati</taxon>
        <taxon>Pseudomonadota</taxon>
        <taxon>Alphaproteobacteria</taxon>
        <taxon>Hyphomicrobiales</taxon>
        <taxon>Salinarimonadaceae</taxon>
        <taxon>Salinarimonas</taxon>
    </lineage>
</organism>
<evidence type="ECO:0000313" key="6">
    <source>
        <dbReference type="EMBL" id="KAA2234848.1"/>
    </source>
</evidence>
<accession>A0A5B2V7V7</accession>
<dbReference type="InterPro" id="IPR011006">
    <property type="entry name" value="CheY-like_superfamily"/>
</dbReference>
<keyword evidence="3" id="KW-0804">Transcription</keyword>
<dbReference type="PROSITE" id="PS50110">
    <property type="entry name" value="RESPONSE_REGULATORY"/>
    <property type="match status" value="1"/>
</dbReference>
<feature type="domain" description="Response regulatory" evidence="5">
    <location>
        <begin position="5"/>
        <end position="117"/>
    </location>
</feature>
<evidence type="ECO:0000256" key="4">
    <source>
        <dbReference type="PROSITE-ProRule" id="PRU00169"/>
    </source>
</evidence>
<dbReference type="PANTHER" id="PTHR44591:SF3">
    <property type="entry name" value="RESPONSE REGULATORY DOMAIN-CONTAINING PROTEIN"/>
    <property type="match status" value="1"/>
</dbReference>
<sequence>MPQFAVLIVEDDDETRDALSYDLQEAGFTVFAARSGAEAIAIINERPKINVLFTDVEFGMPPDGWDVADAFRVFYKESPVIYASGYSPTQVRRVPGSMYFPKPYRPSIIRGAILTLSVLAGS</sequence>
<name>A0A5B2V7V7_9HYPH</name>
<dbReference type="PANTHER" id="PTHR44591">
    <property type="entry name" value="STRESS RESPONSE REGULATOR PROTEIN 1"/>
    <property type="match status" value="1"/>
</dbReference>